<dbReference type="RefSeq" id="WP_044664351.1">
    <property type="nucleotide sequence ID" value="NZ_CDRZ01000057.1"/>
</dbReference>
<protein>
    <submittedName>
        <fullName evidence="3">Uncharacterized protein</fullName>
    </submittedName>
</protein>
<dbReference type="AlphaFoldDB" id="A0A0B7MC53"/>
<evidence type="ECO:0000256" key="2">
    <source>
        <dbReference type="SAM" id="SignalP"/>
    </source>
</evidence>
<accession>A0A0B7MC53</accession>
<evidence type="ECO:0000313" key="3">
    <source>
        <dbReference type="EMBL" id="CEO88124.1"/>
    </source>
</evidence>
<sequence>MNKARWIVVLTAITALLFTGVAYAGQGNSKGSNGSNENKHQNKNQVIEVNLGAKEKSQNENQVCSRQGFGPGEDAKVLREQIRERNRTIKENEDKCKQLKKQIQSRCQDMKRCVQQQRNQENAELGEDQAANINESLKQLKERNTELRNERICYNKQMANMKRNKRAGNKEALVEDLDNIIKAQNERIQALEETLNGLDTLDDTLNELK</sequence>
<feature type="signal peptide" evidence="2">
    <location>
        <begin position="1"/>
        <end position="24"/>
    </location>
</feature>
<name>A0A0B7MC53_9FIRM</name>
<reference evidence="4" key="1">
    <citation type="submission" date="2015-01" db="EMBL/GenBank/DDBJ databases">
        <authorList>
            <person name="Manzoor Shahid"/>
            <person name="Zubair Saima"/>
        </authorList>
    </citation>
    <scope>NUCLEOTIDE SEQUENCE [LARGE SCALE GENOMIC DNA]</scope>
    <source>
        <strain evidence="4">Sp3</strain>
    </source>
</reference>
<gene>
    <name evidence="3" type="ORF">SSCH_150003</name>
</gene>
<feature type="coiled-coil region" evidence="1">
    <location>
        <begin position="75"/>
        <end position="201"/>
    </location>
</feature>
<dbReference type="EMBL" id="CDRZ01000057">
    <property type="protein sequence ID" value="CEO88124.1"/>
    <property type="molecule type" value="Genomic_DNA"/>
</dbReference>
<keyword evidence="2" id="KW-0732">Signal</keyword>
<dbReference type="Proteomes" id="UP000046155">
    <property type="component" value="Unassembled WGS sequence"/>
</dbReference>
<organism evidence="3 4">
    <name type="scientific">Syntrophaceticus schinkii</name>
    <dbReference type="NCBI Taxonomy" id="499207"/>
    <lineage>
        <taxon>Bacteria</taxon>
        <taxon>Bacillati</taxon>
        <taxon>Bacillota</taxon>
        <taxon>Clostridia</taxon>
        <taxon>Thermoanaerobacterales</taxon>
        <taxon>Thermoanaerobacterales Family III. Incertae Sedis</taxon>
        <taxon>Syntrophaceticus</taxon>
    </lineage>
</organism>
<proteinExistence type="predicted"/>
<evidence type="ECO:0000313" key="4">
    <source>
        <dbReference type="Proteomes" id="UP000046155"/>
    </source>
</evidence>
<keyword evidence="4" id="KW-1185">Reference proteome</keyword>
<evidence type="ECO:0000256" key="1">
    <source>
        <dbReference type="SAM" id="Coils"/>
    </source>
</evidence>
<keyword evidence="1" id="KW-0175">Coiled coil</keyword>
<feature type="chain" id="PRO_5005425189" evidence="2">
    <location>
        <begin position="25"/>
        <end position="209"/>
    </location>
</feature>